<comment type="caution">
    <text evidence="5">The sequence shown here is derived from an EMBL/GenBank/DDBJ whole genome shotgun (WGS) entry which is preliminary data.</text>
</comment>
<proteinExistence type="predicted"/>
<dbReference type="PANTHER" id="PTHR46797:SF23">
    <property type="entry name" value="HTH-TYPE TRANSCRIPTIONAL REGULATOR SUTR"/>
    <property type="match status" value="1"/>
</dbReference>
<dbReference type="PANTHER" id="PTHR46797">
    <property type="entry name" value="HTH-TYPE TRANSCRIPTIONAL REGULATOR"/>
    <property type="match status" value="1"/>
</dbReference>
<evidence type="ECO:0000313" key="5">
    <source>
        <dbReference type="EMBL" id="MFC5446714.1"/>
    </source>
</evidence>
<accession>A0ABW0K0C5</accession>
<dbReference type="Gene3D" id="1.10.260.40">
    <property type="entry name" value="lambda repressor-like DNA-binding domains"/>
    <property type="match status" value="1"/>
</dbReference>
<dbReference type="PROSITE" id="PS50943">
    <property type="entry name" value="HTH_CROC1"/>
    <property type="match status" value="1"/>
</dbReference>
<dbReference type="EMBL" id="JBHSMJ010000004">
    <property type="protein sequence ID" value="MFC5446714.1"/>
    <property type="molecule type" value="Genomic_DNA"/>
</dbReference>
<dbReference type="RefSeq" id="WP_270880586.1">
    <property type="nucleotide sequence ID" value="NZ_JAQFVF010000033.1"/>
</dbReference>
<evidence type="ECO:0000259" key="4">
    <source>
        <dbReference type="PROSITE" id="PS50943"/>
    </source>
</evidence>
<dbReference type="InterPro" id="IPR050807">
    <property type="entry name" value="TransReg_Diox_bact_type"/>
</dbReference>
<keyword evidence="1" id="KW-0805">Transcription regulation</keyword>
<feature type="domain" description="HTH cro/C1-type" evidence="4">
    <location>
        <begin position="13"/>
        <end position="67"/>
    </location>
</feature>
<dbReference type="SUPFAM" id="SSF47413">
    <property type="entry name" value="lambda repressor-like DNA-binding domains"/>
    <property type="match status" value="1"/>
</dbReference>
<evidence type="ECO:0000313" key="6">
    <source>
        <dbReference type="Proteomes" id="UP001596044"/>
    </source>
</evidence>
<dbReference type="InterPro" id="IPR010982">
    <property type="entry name" value="Lambda_DNA-bd_dom_sf"/>
</dbReference>
<keyword evidence="2" id="KW-0238">DNA-binding</keyword>
<sequence>MRSTLLFSLGERIRDLRKLKGLSQEELGERSGFHFTYIGGLERGERNISLVNLEKVASSLSVNLYELLQAAESSELKSFSSIHEAATKEITVALKQFDDKEVVMLQNIIREIKKVYK</sequence>
<dbReference type="CDD" id="cd00093">
    <property type="entry name" value="HTH_XRE"/>
    <property type="match status" value="1"/>
</dbReference>
<evidence type="ECO:0000256" key="2">
    <source>
        <dbReference type="ARBA" id="ARBA00023125"/>
    </source>
</evidence>
<gene>
    <name evidence="5" type="ORF">ACFPOG_00415</name>
</gene>
<protein>
    <submittedName>
        <fullName evidence="5">Helix-turn-helix domain-containing protein</fullName>
    </submittedName>
</protein>
<keyword evidence="6" id="KW-1185">Reference proteome</keyword>
<keyword evidence="3" id="KW-0804">Transcription</keyword>
<dbReference type="Pfam" id="PF01381">
    <property type="entry name" value="HTH_3"/>
    <property type="match status" value="1"/>
</dbReference>
<evidence type="ECO:0000256" key="3">
    <source>
        <dbReference type="ARBA" id="ARBA00023163"/>
    </source>
</evidence>
<dbReference type="InterPro" id="IPR001387">
    <property type="entry name" value="Cro/C1-type_HTH"/>
</dbReference>
<dbReference type="Proteomes" id="UP001596044">
    <property type="component" value="Unassembled WGS sequence"/>
</dbReference>
<name>A0ABW0K0C5_9BACL</name>
<reference evidence="6" key="1">
    <citation type="journal article" date="2019" name="Int. J. Syst. Evol. Microbiol.">
        <title>The Global Catalogue of Microorganisms (GCM) 10K type strain sequencing project: providing services to taxonomists for standard genome sequencing and annotation.</title>
        <authorList>
            <consortium name="The Broad Institute Genomics Platform"/>
            <consortium name="The Broad Institute Genome Sequencing Center for Infectious Disease"/>
            <person name="Wu L."/>
            <person name="Ma J."/>
        </authorList>
    </citation>
    <scope>NUCLEOTIDE SEQUENCE [LARGE SCALE GENOMIC DNA]</scope>
    <source>
        <strain evidence="6">KACC 11904</strain>
    </source>
</reference>
<organism evidence="5 6">
    <name type="scientific">Paenibacillus aestuarii</name>
    <dbReference type="NCBI Taxonomy" id="516965"/>
    <lineage>
        <taxon>Bacteria</taxon>
        <taxon>Bacillati</taxon>
        <taxon>Bacillota</taxon>
        <taxon>Bacilli</taxon>
        <taxon>Bacillales</taxon>
        <taxon>Paenibacillaceae</taxon>
        <taxon>Paenibacillus</taxon>
    </lineage>
</organism>
<dbReference type="SMART" id="SM00530">
    <property type="entry name" value="HTH_XRE"/>
    <property type="match status" value="1"/>
</dbReference>
<evidence type="ECO:0000256" key="1">
    <source>
        <dbReference type="ARBA" id="ARBA00023015"/>
    </source>
</evidence>